<name>A0ABR8K2F4_9NOSO</name>
<dbReference type="EMBL" id="JACJTU010000002">
    <property type="protein sequence ID" value="MBD2732803.1"/>
    <property type="molecule type" value="Genomic_DNA"/>
</dbReference>
<organism evidence="2 3">
    <name type="scientific">Nostoc paludosum FACHB-159</name>
    <dbReference type="NCBI Taxonomy" id="2692908"/>
    <lineage>
        <taxon>Bacteria</taxon>
        <taxon>Bacillati</taxon>
        <taxon>Cyanobacteriota</taxon>
        <taxon>Cyanophyceae</taxon>
        <taxon>Nostocales</taxon>
        <taxon>Nostocaceae</taxon>
        <taxon>Nostoc</taxon>
    </lineage>
</organism>
<dbReference type="RefSeq" id="WP_190953580.1">
    <property type="nucleotide sequence ID" value="NZ_JACJTU010000002.1"/>
</dbReference>
<proteinExistence type="predicted"/>
<keyword evidence="3" id="KW-1185">Reference proteome</keyword>
<keyword evidence="1" id="KW-0812">Transmembrane</keyword>
<evidence type="ECO:0008006" key="4">
    <source>
        <dbReference type="Google" id="ProtNLM"/>
    </source>
</evidence>
<feature type="transmembrane region" description="Helical" evidence="1">
    <location>
        <begin position="51"/>
        <end position="77"/>
    </location>
</feature>
<keyword evidence="1" id="KW-1133">Transmembrane helix</keyword>
<comment type="caution">
    <text evidence="2">The sequence shown here is derived from an EMBL/GenBank/DDBJ whole genome shotgun (WGS) entry which is preliminary data.</text>
</comment>
<feature type="transmembrane region" description="Helical" evidence="1">
    <location>
        <begin position="26"/>
        <end position="45"/>
    </location>
</feature>
<evidence type="ECO:0000313" key="2">
    <source>
        <dbReference type="EMBL" id="MBD2732803.1"/>
    </source>
</evidence>
<protein>
    <recommendedName>
        <fullName evidence="4">Succinate dehydrogenase</fullName>
    </recommendedName>
</protein>
<feature type="transmembrane region" description="Helical" evidence="1">
    <location>
        <begin position="89"/>
        <end position="111"/>
    </location>
</feature>
<reference evidence="2 3" key="1">
    <citation type="journal article" date="2020" name="ISME J.">
        <title>Comparative genomics reveals insights into cyanobacterial evolution and habitat adaptation.</title>
        <authorList>
            <person name="Chen M.Y."/>
            <person name="Teng W.K."/>
            <person name="Zhao L."/>
            <person name="Hu C.X."/>
            <person name="Zhou Y.K."/>
            <person name="Han B.P."/>
            <person name="Song L.R."/>
            <person name="Shu W.S."/>
        </authorList>
    </citation>
    <scope>NUCLEOTIDE SEQUENCE [LARGE SCALE GENOMIC DNA]</scope>
    <source>
        <strain evidence="2 3">FACHB-159</strain>
    </source>
</reference>
<gene>
    <name evidence="2" type="ORF">H6H03_02590</name>
</gene>
<accession>A0ABR8K2F4</accession>
<sequence>MSPFTHPGIKANEAAIIFFPVTGIRWLGLASSLFLVAIAWGQYLYSEAISIISLAISVLVLHFVLGVINIAIMDLWLSVEPIKTRTTKAIYAGIYFGLPMFWLLLVAVLMLKITYFRN</sequence>
<evidence type="ECO:0000313" key="3">
    <source>
        <dbReference type="Proteomes" id="UP000637383"/>
    </source>
</evidence>
<evidence type="ECO:0000256" key="1">
    <source>
        <dbReference type="SAM" id="Phobius"/>
    </source>
</evidence>
<keyword evidence="1" id="KW-0472">Membrane</keyword>
<dbReference type="Proteomes" id="UP000637383">
    <property type="component" value="Unassembled WGS sequence"/>
</dbReference>